<evidence type="ECO:0000256" key="1">
    <source>
        <dbReference type="ARBA" id="ARBA00007447"/>
    </source>
</evidence>
<keyword evidence="4 6" id="KW-0378">Hydrolase</keyword>
<dbReference type="PROSITE" id="PS00141">
    <property type="entry name" value="ASP_PROTEASE"/>
    <property type="match status" value="1"/>
</dbReference>
<dbReference type="RefSeq" id="XP_018137417.1">
    <property type="nucleotide sequence ID" value="XM_018288823.1"/>
</dbReference>
<evidence type="ECO:0000256" key="7">
    <source>
        <dbReference type="SAM" id="SignalP"/>
    </source>
</evidence>
<dbReference type="CDD" id="cd06097">
    <property type="entry name" value="Aspergillopepsin_like"/>
    <property type="match status" value="1"/>
</dbReference>
<dbReference type="KEGG" id="pchm:VFPPC_10452"/>
<dbReference type="STRING" id="1380566.A0A179F2N6"/>
<dbReference type="FunFam" id="2.40.70.10:FF:000024">
    <property type="entry name" value="Endothiapepsin"/>
    <property type="match status" value="1"/>
</dbReference>
<feature type="signal peptide" evidence="7">
    <location>
        <begin position="1"/>
        <end position="18"/>
    </location>
</feature>
<comment type="similarity">
    <text evidence="1 6">Belongs to the peptidase A1 family.</text>
</comment>
<keyword evidence="7" id="KW-0732">Signal</keyword>
<feature type="chain" id="PRO_5008101234" evidence="7">
    <location>
        <begin position="19"/>
        <end position="405"/>
    </location>
</feature>
<organism evidence="9 10">
    <name type="scientific">Pochonia chlamydosporia 170</name>
    <dbReference type="NCBI Taxonomy" id="1380566"/>
    <lineage>
        <taxon>Eukaryota</taxon>
        <taxon>Fungi</taxon>
        <taxon>Dikarya</taxon>
        <taxon>Ascomycota</taxon>
        <taxon>Pezizomycotina</taxon>
        <taxon>Sordariomycetes</taxon>
        <taxon>Hypocreomycetidae</taxon>
        <taxon>Hypocreales</taxon>
        <taxon>Clavicipitaceae</taxon>
        <taxon>Pochonia</taxon>
    </lineage>
</organism>
<feature type="active site" evidence="5">
    <location>
        <position position="295"/>
    </location>
</feature>
<dbReference type="GO" id="GO:0006508">
    <property type="term" value="P:proteolysis"/>
    <property type="evidence" value="ECO:0007669"/>
    <property type="project" value="UniProtKB-KW"/>
</dbReference>
<keyword evidence="10" id="KW-1185">Reference proteome</keyword>
<dbReference type="Gene3D" id="2.40.70.10">
    <property type="entry name" value="Acid Proteases"/>
    <property type="match status" value="2"/>
</dbReference>
<dbReference type="GO" id="GO:0004190">
    <property type="term" value="F:aspartic-type endopeptidase activity"/>
    <property type="evidence" value="ECO:0007669"/>
    <property type="project" value="UniProtKB-KW"/>
</dbReference>
<dbReference type="InterPro" id="IPR034163">
    <property type="entry name" value="Aspergillopepsin-like_cat_dom"/>
</dbReference>
<keyword evidence="3 6" id="KW-0064">Aspartyl protease</keyword>
<dbReference type="Pfam" id="PF00026">
    <property type="entry name" value="Asp"/>
    <property type="match status" value="1"/>
</dbReference>
<dbReference type="OrthoDB" id="2747330at2759"/>
<dbReference type="Proteomes" id="UP000078397">
    <property type="component" value="Unassembled WGS sequence"/>
</dbReference>
<dbReference type="GeneID" id="28852817"/>
<dbReference type="PROSITE" id="PS51767">
    <property type="entry name" value="PEPTIDASE_A1"/>
    <property type="match status" value="1"/>
</dbReference>
<dbReference type="InterPro" id="IPR001461">
    <property type="entry name" value="Aspartic_peptidase_A1"/>
</dbReference>
<accession>A0A179F2N6</accession>
<evidence type="ECO:0000256" key="6">
    <source>
        <dbReference type="RuleBase" id="RU000454"/>
    </source>
</evidence>
<dbReference type="PRINTS" id="PR00792">
    <property type="entry name" value="PEPSIN"/>
</dbReference>
<evidence type="ECO:0000313" key="10">
    <source>
        <dbReference type="Proteomes" id="UP000078397"/>
    </source>
</evidence>
<dbReference type="InterPro" id="IPR021109">
    <property type="entry name" value="Peptidase_aspartic_dom_sf"/>
</dbReference>
<evidence type="ECO:0000256" key="2">
    <source>
        <dbReference type="ARBA" id="ARBA00022670"/>
    </source>
</evidence>
<sequence length="405" mass="43501">MQTFGAFLVSLLVAGTTALPASNADTLSVKVARNPDFVPNGPLALAKAYLKYDTPMPKELSDVLDKLNINLKRGDTGTVTNFPQPDQYDREYLAEVDIGTPPQKLYLDFDTGSSDLWVFSTETPSNEVKGQTLWSPAKSTSAKKLQGYTWKISYADKSGSSGDVYQDVVSIGGLTVKNQAVESAQQVSAQFTNSPPKSSGLLGLGFDNINRVKPQSQKTWFSNIKSSLKAPLFTSYLKAGAEGTYNFGYIDSNQYTGNITYTSADGSRGYWGFTSTGYQVGSSGFQSESINGIADTGTSLLLLPNDVVQAYWSQVNGAYYDQNAPGYIFTCGTSLPDFSFGIENTAITVPGKYMSYGYADPDANTCYGGIQSDNGGLTIFGDVGLKASFVVYDAGNMQLGWAQGK</sequence>
<dbReference type="InterPro" id="IPR033121">
    <property type="entry name" value="PEPTIDASE_A1"/>
</dbReference>
<protein>
    <submittedName>
        <fullName evidence="9">Peptidase A1</fullName>
    </submittedName>
</protein>
<feature type="active site" evidence="5">
    <location>
        <position position="110"/>
    </location>
</feature>
<keyword evidence="2 6" id="KW-0645">Protease</keyword>
<dbReference type="SUPFAM" id="SSF50630">
    <property type="entry name" value="Acid proteases"/>
    <property type="match status" value="1"/>
</dbReference>
<evidence type="ECO:0000313" key="9">
    <source>
        <dbReference type="EMBL" id="OAQ59393.1"/>
    </source>
</evidence>
<evidence type="ECO:0000256" key="3">
    <source>
        <dbReference type="ARBA" id="ARBA00022750"/>
    </source>
</evidence>
<proteinExistence type="inferred from homology"/>
<dbReference type="AlphaFoldDB" id="A0A179F2N6"/>
<dbReference type="PANTHER" id="PTHR47966:SF2">
    <property type="entry name" value="ASPERGILLOPEPSIN-1-RELATED"/>
    <property type="match status" value="1"/>
</dbReference>
<evidence type="ECO:0000256" key="5">
    <source>
        <dbReference type="PIRSR" id="PIRSR601461-1"/>
    </source>
</evidence>
<dbReference type="PANTHER" id="PTHR47966">
    <property type="entry name" value="BETA-SITE APP-CLEAVING ENZYME, ISOFORM A-RELATED"/>
    <property type="match status" value="1"/>
</dbReference>
<gene>
    <name evidence="9" type="ORF">VFPPC_10452</name>
</gene>
<reference evidence="9 10" key="1">
    <citation type="journal article" date="2016" name="PLoS Pathog.">
        <title>Biosynthesis of antibiotic leucinostatins in bio-control fungus Purpureocillium lilacinum and their inhibition on phytophthora revealed by genome mining.</title>
        <authorList>
            <person name="Wang G."/>
            <person name="Liu Z."/>
            <person name="Lin R."/>
            <person name="Li E."/>
            <person name="Mao Z."/>
            <person name="Ling J."/>
            <person name="Yang Y."/>
            <person name="Yin W.B."/>
            <person name="Xie B."/>
        </authorList>
    </citation>
    <scope>NUCLEOTIDE SEQUENCE [LARGE SCALE GENOMIC DNA]</scope>
    <source>
        <strain evidence="9">170</strain>
    </source>
</reference>
<comment type="caution">
    <text evidence="9">The sequence shown here is derived from an EMBL/GenBank/DDBJ whole genome shotgun (WGS) entry which is preliminary data.</text>
</comment>
<evidence type="ECO:0000256" key="4">
    <source>
        <dbReference type="ARBA" id="ARBA00022801"/>
    </source>
</evidence>
<evidence type="ECO:0000259" key="8">
    <source>
        <dbReference type="PROSITE" id="PS51767"/>
    </source>
</evidence>
<feature type="domain" description="Peptidase A1" evidence="8">
    <location>
        <begin position="92"/>
        <end position="402"/>
    </location>
</feature>
<dbReference type="InterPro" id="IPR001969">
    <property type="entry name" value="Aspartic_peptidase_AS"/>
</dbReference>
<dbReference type="EMBL" id="LSBJ02000011">
    <property type="protein sequence ID" value="OAQ59393.1"/>
    <property type="molecule type" value="Genomic_DNA"/>
</dbReference>
<name>A0A179F2N6_METCM</name>
<dbReference type="FunFam" id="2.40.70.10:FF:000026">
    <property type="entry name" value="Endothiapepsin"/>
    <property type="match status" value="1"/>
</dbReference>